<evidence type="ECO:0000313" key="6">
    <source>
        <dbReference type="EMBL" id="PPK80307.1"/>
    </source>
</evidence>
<dbReference type="InterPro" id="IPR050950">
    <property type="entry name" value="HTH-type_LysR_regulators"/>
</dbReference>
<name>A0A2S6HRZ9_9FIRM</name>
<dbReference type="AlphaFoldDB" id="A0A2S6HRZ9"/>
<dbReference type="Proteomes" id="UP000237749">
    <property type="component" value="Unassembled WGS sequence"/>
</dbReference>
<evidence type="ECO:0000259" key="5">
    <source>
        <dbReference type="PROSITE" id="PS50931"/>
    </source>
</evidence>
<dbReference type="InterPro" id="IPR005119">
    <property type="entry name" value="LysR_subst-bd"/>
</dbReference>
<dbReference type="PRINTS" id="PR00039">
    <property type="entry name" value="HTHLYSR"/>
</dbReference>
<dbReference type="InterPro" id="IPR000847">
    <property type="entry name" value="LysR_HTH_N"/>
</dbReference>
<organism evidence="6 7">
    <name type="scientific">Lacrimispora xylanisolvens</name>
    <dbReference type="NCBI Taxonomy" id="384636"/>
    <lineage>
        <taxon>Bacteria</taxon>
        <taxon>Bacillati</taxon>
        <taxon>Bacillota</taxon>
        <taxon>Clostridia</taxon>
        <taxon>Lachnospirales</taxon>
        <taxon>Lachnospiraceae</taxon>
        <taxon>Lacrimispora</taxon>
    </lineage>
</organism>
<evidence type="ECO:0000256" key="4">
    <source>
        <dbReference type="ARBA" id="ARBA00023163"/>
    </source>
</evidence>
<comment type="caution">
    <text evidence="6">The sequence shown here is derived from an EMBL/GenBank/DDBJ whole genome shotgun (WGS) entry which is preliminary data.</text>
</comment>
<protein>
    <submittedName>
        <fullName evidence="6">LysR family transcriptional regulator</fullName>
    </submittedName>
</protein>
<keyword evidence="2" id="KW-0805">Transcription regulation</keyword>
<dbReference type="Gene3D" id="3.40.190.290">
    <property type="match status" value="1"/>
</dbReference>
<reference evidence="6 7" key="1">
    <citation type="submission" date="2018-02" db="EMBL/GenBank/DDBJ databases">
        <title>Genomic Encyclopedia of Archaeal and Bacterial Type Strains, Phase II (KMG-II): from individual species to whole genera.</title>
        <authorList>
            <person name="Goeker M."/>
        </authorList>
    </citation>
    <scope>NUCLEOTIDE SEQUENCE [LARGE SCALE GENOMIC DNA]</scope>
    <source>
        <strain evidence="6 7">DSM 3808</strain>
    </source>
</reference>
<dbReference type="RefSeq" id="WP_104437619.1">
    <property type="nucleotide sequence ID" value="NZ_PTJA01000007.1"/>
</dbReference>
<keyword evidence="3" id="KW-0238">DNA-binding</keyword>
<dbReference type="SUPFAM" id="SSF46785">
    <property type="entry name" value="Winged helix' DNA-binding domain"/>
    <property type="match status" value="1"/>
</dbReference>
<dbReference type="Pfam" id="PF00126">
    <property type="entry name" value="HTH_1"/>
    <property type="match status" value="1"/>
</dbReference>
<feature type="domain" description="HTH lysR-type" evidence="5">
    <location>
        <begin position="4"/>
        <end position="61"/>
    </location>
</feature>
<dbReference type="CDD" id="cd05466">
    <property type="entry name" value="PBP2_LTTR_substrate"/>
    <property type="match status" value="1"/>
</dbReference>
<dbReference type="FunFam" id="1.10.10.10:FF:000001">
    <property type="entry name" value="LysR family transcriptional regulator"/>
    <property type="match status" value="1"/>
</dbReference>
<proteinExistence type="inferred from homology"/>
<sequence>MVPINSKQLYYFTVISETGSFTAAAKKLGISQPPLSKQIMLLEEELGVRLFERGAKKTELTEAGTYLYFKARDILSLMDSVSEDLKHFPSSARGLLKLGVISSAGTVLVDFLKHFTADHPGVRFEVTEGNTYELLEKMKNGLVECSIIRTPFNPEGLECVYGKKEPIMAVGIPEFFPQISDDKVSITGLTGKRLIYYRRFDSIISLAFQNSGTEPDIFCRNDDARTCLQWAKAGLGIALVPQSICDITGQNNLMFKEIDSPDTVTQIAAVYKKNGYVSNIAREFVNSFGCQNGML</sequence>
<dbReference type="SUPFAM" id="SSF53850">
    <property type="entry name" value="Periplasmic binding protein-like II"/>
    <property type="match status" value="1"/>
</dbReference>
<dbReference type="GO" id="GO:0003700">
    <property type="term" value="F:DNA-binding transcription factor activity"/>
    <property type="evidence" value="ECO:0007669"/>
    <property type="project" value="InterPro"/>
</dbReference>
<keyword evidence="4" id="KW-0804">Transcription</keyword>
<accession>A0A2S6HRZ9</accession>
<dbReference type="PANTHER" id="PTHR30419:SF8">
    <property type="entry name" value="NITROGEN ASSIMILATION TRANSCRIPTIONAL ACTIVATOR-RELATED"/>
    <property type="match status" value="1"/>
</dbReference>
<dbReference type="PROSITE" id="PS50931">
    <property type="entry name" value="HTH_LYSR"/>
    <property type="match status" value="1"/>
</dbReference>
<keyword evidence="7" id="KW-1185">Reference proteome</keyword>
<dbReference type="GO" id="GO:0003677">
    <property type="term" value="F:DNA binding"/>
    <property type="evidence" value="ECO:0007669"/>
    <property type="project" value="UniProtKB-KW"/>
</dbReference>
<dbReference type="InterPro" id="IPR036388">
    <property type="entry name" value="WH-like_DNA-bd_sf"/>
</dbReference>
<evidence type="ECO:0000256" key="3">
    <source>
        <dbReference type="ARBA" id="ARBA00023125"/>
    </source>
</evidence>
<gene>
    <name evidence="6" type="ORF">BXY41_107240</name>
</gene>
<dbReference type="Gene3D" id="1.10.10.10">
    <property type="entry name" value="Winged helix-like DNA-binding domain superfamily/Winged helix DNA-binding domain"/>
    <property type="match status" value="1"/>
</dbReference>
<comment type="similarity">
    <text evidence="1">Belongs to the LysR transcriptional regulatory family.</text>
</comment>
<dbReference type="OrthoDB" id="9803735at2"/>
<dbReference type="GO" id="GO:0005829">
    <property type="term" value="C:cytosol"/>
    <property type="evidence" value="ECO:0007669"/>
    <property type="project" value="TreeGrafter"/>
</dbReference>
<dbReference type="InterPro" id="IPR036390">
    <property type="entry name" value="WH_DNA-bd_sf"/>
</dbReference>
<evidence type="ECO:0000313" key="7">
    <source>
        <dbReference type="Proteomes" id="UP000237749"/>
    </source>
</evidence>
<evidence type="ECO:0000256" key="2">
    <source>
        <dbReference type="ARBA" id="ARBA00023015"/>
    </source>
</evidence>
<dbReference type="Pfam" id="PF03466">
    <property type="entry name" value="LysR_substrate"/>
    <property type="match status" value="1"/>
</dbReference>
<dbReference type="EMBL" id="PTJA01000007">
    <property type="protein sequence ID" value="PPK80307.1"/>
    <property type="molecule type" value="Genomic_DNA"/>
</dbReference>
<dbReference type="PANTHER" id="PTHR30419">
    <property type="entry name" value="HTH-TYPE TRANSCRIPTIONAL REGULATOR YBHD"/>
    <property type="match status" value="1"/>
</dbReference>
<evidence type="ECO:0000256" key="1">
    <source>
        <dbReference type="ARBA" id="ARBA00009437"/>
    </source>
</evidence>